<evidence type="ECO:0000256" key="4">
    <source>
        <dbReference type="ARBA" id="ARBA00022525"/>
    </source>
</evidence>
<keyword evidence="5" id="KW-0325">Glycoprotein</keyword>
<evidence type="ECO:0000256" key="9">
    <source>
        <dbReference type="SAM" id="Phobius"/>
    </source>
</evidence>
<dbReference type="AlphaFoldDB" id="A0A9P4N5S1"/>
<evidence type="ECO:0000313" key="11">
    <source>
        <dbReference type="EMBL" id="KAF2267447.1"/>
    </source>
</evidence>
<keyword evidence="7" id="KW-1015">Disulfide bond</keyword>
<keyword evidence="5" id="KW-0336">GPI-anchor</keyword>
<comment type="similarity">
    <text evidence="3">Belongs to the RBT5 family.</text>
</comment>
<dbReference type="Proteomes" id="UP000800093">
    <property type="component" value="Unassembled WGS sequence"/>
</dbReference>
<dbReference type="GO" id="GO:0005576">
    <property type="term" value="C:extracellular region"/>
    <property type="evidence" value="ECO:0007669"/>
    <property type="project" value="UniProtKB-SubCell"/>
</dbReference>
<keyword evidence="9" id="KW-0472">Membrane</keyword>
<keyword evidence="12" id="KW-1185">Reference proteome</keyword>
<dbReference type="GO" id="GO:0098552">
    <property type="term" value="C:side of membrane"/>
    <property type="evidence" value="ECO:0007669"/>
    <property type="project" value="UniProtKB-KW"/>
</dbReference>
<evidence type="ECO:0000256" key="2">
    <source>
        <dbReference type="ARBA" id="ARBA00004613"/>
    </source>
</evidence>
<feature type="domain" description="CFEM" evidence="10">
    <location>
        <begin position="95"/>
        <end position="165"/>
    </location>
</feature>
<keyword evidence="9" id="KW-1133">Transmembrane helix</keyword>
<sequence length="178" mass="19834">MFAALGSQTEIIFNVYYCPQFTKSCIKALGIPTIRPPWAPVFEFERYLRYFQTKISPFGTTPSYSHSVAAPFTMYLFTAFLASILLFVARGSAYRLPTCGAESCLPISGNGTYHDCPLWHLGCLCKLEQSQINEYVELVAPCMADRKGCTDGAYAEYKDLFSRVCGELGRSVDLGAWP</sequence>
<evidence type="ECO:0000313" key="12">
    <source>
        <dbReference type="Proteomes" id="UP000800093"/>
    </source>
</evidence>
<gene>
    <name evidence="11" type="ORF">CC78DRAFT_577157</name>
</gene>
<evidence type="ECO:0000256" key="7">
    <source>
        <dbReference type="ARBA" id="ARBA00023157"/>
    </source>
</evidence>
<evidence type="ECO:0000256" key="6">
    <source>
        <dbReference type="ARBA" id="ARBA00022729"/>
    </source>
</evidence>
<comment type="caution">
    <text evidence="11">The sequence shown here is derived from an EMBL/GenBank/DDBJ whole genome shotgun (WGS) entry which is preliminary data.</text>
</comment>
<evidence type="ECO:0000256" key="8">
    <source>
        <dbReference type="ARBA" id="ARBA00023288"/>
    </source>
</evidence>
<evidence type="ECO:0000256" key="5">
    <source>
        <dbReference type="ARBA" id="ARBA00022622"/>
    </source>
</evidence>
<reference evidence="12" key="1">
    <citation type="journal article" date="2020" name="Stud. Mycol.">
        <title>101 Dothideomycetes genomes: A test case for predicting lifestyles and emergence of pathogens.</title>
        <authorList>
            <person name="Haridas S."/>
            <person name="Albert R."/>
            <person name="Binder M."/>
            <person name="Bloem J."/>
            <person name="LaButti K."/>
            <person name="Salamov A."/>
            <person name="Andreopoulos B."/>
            <person name="Baker S."/>
            <person name="Barry K."/>
            <person name="Bills G."/>
            <person name="Bluhm B."/>
            <person name="Cannon C."/>
            <person name="Castanera R."/>
            <person name="Culley D."/>
            <person name="Daum C."/>
            <person name="Ezra D."/>
            <person name="Gonzalez J."/>
            <person name="Henrissat B."/>
            <person name="Kuo A."/>
            <person name="Liang C."/>
            <person name="Lipzen A."/>
            <person name="Lutzoni F."/>
            <person name="Magnuson J."/>
            <person name="Mondo S."/>
            <person name="Nolan M."/>
            <person name="Ohm R."/>
            <person name="Pangilinan J."/>
            <person name="Park H.-J."/>
            <person name="Ramirez L."/>
            <person name="Alfaro M."/>
            <person name="Sun H."/>
            <person name="Tritt A."/>
            <person name="Yoshinaga Y."/>
            <person name="Zwiers L.-H."/>
            <person name="Turgeon B."/>
            <person name="Goodwin S."/>
            <person name="Spatafora J."/>
            <person name="Crous P."/>
            <person name="Grigoriev I."/>
        </authorList>
    </citation>
    <scope>NUCLEOTIDE SEQUENCE [LARGE SCALE GENOMIC DNA]</scope>
    <source>
        <strain evidence="12">CBS 304.66</strain>
    </source>
</reference>
<dbReference type="EMBL" id="ML986591">
    <property type="protein sequence ID" value="KAF2267447.1"/>
    <property type="molecule type" value="Genomic_DNA"/>
</dbReference>
<evidence type="ECO:0000256" key="3">
    <source>
        <dbReference type="ARBA" id="ARBA00010031"/>
    </source>
</evidence>
<proteinExistence type="inferred from homology"/>
<accession>A0A9P4N5S1</accession>
<evidence type="ECO:0000259" key="10">
    <source>
        <dbReference type="Pfam" id="PF05730"/>
    </source>
</evidence>
<comment type="subcellular location">
    <subcellularLocation>
        <location evidence="1">Membrane</location>
        <topology evidence="1">Lipid-anchor</topology>
        <topology evidence="1">GPI-anchor</topology>
    </subcellularLocation>
    <subcellularLocation>
        <location evidence="2">Secreted</location>
    </subcellularLocation>
</comment>
<dbReference type="OrthoDB" id="3747277at2759"/>
<name>A0A9P4N5S1_9PLEO</name>
<feature type="transmembrane region" description="Helical" evidence="9">
    <location>
        <begin position="68"/>
        <end position="88"/>
    </location>
</feature>
<dbReference type="Pfam" id="PF05730">
    <property type="entry name" value="CFEM"/>
    <property type="match status" value="1"/>
</dbReference>
<organism evidence="11 12">
    <name type="scientific">Lojkania enalia</name>
    <dbReference type="NCBI Taxonomy" id="147567"/>
    <lineage>
        <taxon>Eukaryota</taxon>
        <taxon>Fungi</taxon>
        <taxon>Dikarya</taxon>
        <taxon>Ascomycota</taxon>
        <taxon>Pezizomycotina</taxon>
        <taxon>Dothideomycetes</taxon>
        <taxon>Pleosporomycetidae</taxon>
        <taxon>Pleosporales</taxon>
        <taxon>Pleosporales incertae sedis</taxon>
        <taxon>Lojkania</taxon>
    </lineage>
</organism>
<evidence type="ECO:0000256" key="1">
    <source>
        <dbReference type="ARBA" id="ARBA00004589"/>
    </source>
</evidence>
<keyword evidence="8" id="KW-0449">Lipoprotein</keyword>
<dbReference type="InterPro" id="IPR008427">
    <property type="entry name" value="Extracellular_membr_CFEM_dom"/>
</dbReference>
<keyword evidence="6" id="KW-0732">Signal</keyword>
<keyword evidence="4" id="KW-0964">Secreted</keyword>
<keyword evidence="9" id="KW-0812">Transmembrane</keyword>
<protein>
    <recommendedName>
        <fullName evidence="10">CFEM domain-containing protein</fullName>
    </recommendedName>
</protein>